<keyword evidence="3" id="KW-1185">Reference proteome</keyword>
<accession>A0A1S7FSH5</accession>
<feature type="transmembrane region" description="Helical" evidence="1">
    <location>
        <begin position="62"/>
        <end position="86"/>
    </location>
</feature>
<gene>
    <name evidence="2" type="ORF">UE46_04275</name>
</gene>
<proteinExistence type="predicted"/>
<dbReference type="RefSeq" id="WP_036059241.1">
    <property type="nucleotide sequence ID" value="NZ_CP011102.1"/>
</dbReference>
<dbReference type="EMBL" id="CP011102">
    <property type="protein sequence ID" value="AQY50319.1"/>
    <property type="molecule type" value="Genomic_DNA"/>
</dbReference>
<dbReference type="AlphaFoldDB" id="A0A1S7FSH5"/>
<dbReference type="KEGG" id="lwi:UE46_04275"/>
<feature type="transmembrane region" description="Helical" evidence="1">
    <location>
        <begin position="6"/>
        <end position="25"/>
    </location>
</feature>
<sequence length="99" mass="11280">MESMQMILIGFCFAIFFFALSFLISKLGKLPIYWVSLCANTGFFLAFLLVQRAFPAEAQVALFYLNLGILTFVLIQAALGLAHWLLKKTTSRQKNWKHS</sequence>
<name>A0A1S7FSH5_9LIST</name>
<evidence type="ECO:0000313" key="2">
    <source>
        <dbReference type="EMBL" id="AQY50319.1"/>
    </source>
</evidence>
<keyword evidence="1" id="KW-1133">Transmembrane helix</keyword>
<protein>
    <submittedName>
        <fullName evidence="2">Uncharacterized protein</fullName>
    </submittedName>
</protein>
<dbReference type="Proteomes" id="UP000223060">
    <property type="component" value="Chromosome"/>
</dbReference>
<feature type="transmembrane region" description="Helical" evidence="1">
    <location>
        <begin position="32"/>
        <end position="50"/>
    </location>
</feature>
<evidence type="ECO:0000256" key="1">
    <source>
        <dbReference type="SAM" id="Phobius"/>
    </source>
</evidence>
<organism evidence="2 3">
    <name type="scientific">Listeria weihenstephanensis</name>
    <dbReference type="NCBI Taxonomy" id="1006155"/>
    <lineage>
        <taxon>Bacteria</taxon>
        <taxon>Bacillati</taxon>
        <taxon>Bacillota</taxon>
        <taxon>Bacilli</taxon>
        <taxon>Bacillales</taxon>
        <taxon>Listeriaceae</taxon>
        <taxon>Listeria</taxon>
    </lineage>
</organism>
<keyword evidence="1" id="KW-0472">Membrane</keyword>
<evidence type="ECO:0000313" key="3">
    <source>
        <dbReference type="Proteomes" id="UP000223060"/>
    </source>
</evidence>
<reference evidence="3" key="1">
    <citation type="submission" date="2015-03" db="EMBL/GenBank/DDBJ databases">
        <authorList>
            <person name="Ferrari E."/>
            <person name="Walter M.C."/>
            <person name="Huptas C."/>
            <person name="Scherer S."/>
            <person name="Mueller-Herbst S."/>
        </authorList>
    </citation>
    <scope>NUCLEOTIDE SEQUENCE [LARGE SCALE GENOMIC DNA]</scope>
    <source>
        <strain evidence="3">LWP01</strain>
    </source>
</reference>
<keyword evidence="1" id="KW-0812">Transmembrane</keyword>